<dbReference type="PANTHER" id="PTHR43802:SF1">
    <property type="entry name" value="IP11341P-RELATED"/>
    <property type="match status" value="1"/>
</dbReference>
<dbReference type="InterPro" id="IPR029045">
    <property type="entry name" value="ClpP/crotonase-like_dom_sf"/>
</dbReference>
<evidence type="ECO:0000256" key="1">
    <source>
        <dbReference type="ARBA" id="ARBA00005254"/>
    </source>
</evidence>
<dbReference type="Gene3D" id="3.90.226.10">
    <property type="entry name" value="2-enoyl-CoA Hydratase, Chain A, domain 1"/>
    <property type="match status" value="1"/>
</dbReference>
<dbReference type="HOGENOM" id="CLU_009834_7_2_11"/>
<dbReference type="OrthoDB" id="8452484at2"/>
<dbReference type="Pfam" id="PF00378">
    <property type="entry name" value="ECH_1"/>
    <property type="match status" value="1"/>
</dbReference>
<name>W5TIG0_9NOCA</name>
<dbReference type="EMBL" id="CP006850">
    <property type="protein sequence ID" value="AHH19027.1"/>
    <property type="molecule type" value="Genomic_DNA"/>
</dbReference>
<dbReference type="GO" id="GO:0016853">
    <property type="term" value="F:isomerase activity"/>
    <property type="evidence" value="ECO:0007669"/>
    <property type="project" value="UniProtKB-KW"/>
</dbReference>
<dbReference type="PATRIC" id="fig|1415166.3.peg.4357"/>
<dbReference type="CDD" id="cd06558">
    <property type="entry name" value="crotonase-like"/>
    <property type="match status" value="1"/>
</dbReference>
<dbReference type="SUPFAM" id="SSF52096">
    <property type="entry name" value="ClpP/crotonase"/>
    <property type="match status" value="1"/>
</dbReference>
<dbReference type="PANTHER" id="PTHR43802">
    <property type="entry name" value="ENOYL-COA HYDRATASE"/>
    <property type="match status" value="1"/>
</dbReference>
<dbReference type="NCBIfam" id="NF004840">
    <property type="entry name" value="PRK06190.1"/>
    <property type="match status" value="1"/>
</dbReference>
<dbReference type="KEGG" id="nno:NONO_c42430"/>
<dbReference type="eggNOG" id="COG1024">
    <property type="taxonomic scope" value="Bacteria"/>
</dbReference>
<proteinExistence type="inferred from homology"/>
<dbReference type="InterPro" id="IPR001753">
    <property type="entry name" value="Enoyl-CoA_hydra/iso"/>
</dbReference>
<protein>
    <submittedName>
        <fullName evidence="2">Enoyl-CoA hydratase/isomerase family protein</fullName>
    </submittedName>
</protein>
<sequence length="266" mass="27605">MTESMVVVERTATIATVTLHRPAVRNALNRALMEALWDAVAEAGADPDIRAVILTGADPAFCAGIDIGEAARAATDGATAARPGGSGPGRGPDGLFRFLPVIDKPVLGAINGACVAGGLELALQCTLLVASERARFADTHARMGMMPGGGVTVGLSSAVGRRKAIEMSLSGNFLTASAALTHGLVNHVVPHSELLTFTRALATDIIGSDADAVTRLLRHYRALAEIDERSAQLLEGVMAETWAPGTARMAGNGAQVVERGRRQLHD</sequence>
<dbReference type="RefSeq" id="WP_025350442.1">
    <property type="nucleotide sequence ID" value="NZ_CP006850.1"/>
</dbReference>
<organism evidence="2 3">
    <name type="scientific">Nocardia nova SH22a</name>
    <dbReference type="NCBI Taxonomy" id="1415166"/>
    <lineage>
        <taxon>Bacteria</taxon>
        <taxon>Bacillati</taxon>
        <taxon>Actinomycetota</taxon>
        <taxon>Actinomycetes</taxon>
        <taxon>Mycobacteriales</taxon>
        <taxon>Nocardiaceae</taxon>
        <taxon>Nocardia</taxon>
    </lineage>
</organism>
<dbReference type="AlphaFoldDB" id="W5TIG0"/>
<accession>W5TIG0</accession>
<evidence type="ECO:0000313" key="3">
    <source>
        <dbReference type="Proteomes" id="UP000019150"/>
    </source>
</evidence>
<dbReference type="STRING" id="1415166.NONO_c42430"/>
<keyword evidence="3" id="KW-1185">Reference proteome</keyword>
<dbReference type="Proteomes" id="UP000019150">
    <property type="component" value="Chromosome"/>
</dbReference>
<keyword evidence="2" id="KW-0413">Isomerase</keyword>
<comment type="similarity">
    <text evidence="1">Belongs to the enoyl-CoA hydratase/isomerase family.</text>
</comment>
<reference evidence="2 3" key="1">
    <citation type="journal article" date="2014" name="Appl. Environ. Microbiol.">
        <title>Insights into the Microbial Degradation of Rubber and Gutta-Percha by Analysis of the Complete Genome of Nocardia nova SH22a.</title>
        <authorList>
            <person name="Luo Q."/>
            <person name="Hiessl S."/>
            <person name="Poehlein A."/>
            <person name="Daniel R."/>
            <person name="Steinbuchel A."/>
        </authorList>
    </citation>
    <scope>NUCLEOTIDE SEQUENCE [LARGE SCALE GENOMIC DNA]</scope>
    <source>
        <strain evidence="2">SH22a</strain>
    </source>
</reference>
<gene>
    <name evidence="2" type="ORF">NONO_c42430</name>
</gene>
<evidence type="ECO:0000313" key="2">
    <source>
        <dbReference type="EMBL" id="AHH19027.1"/>
    </source>
</evidence>